<evidence type="ECO:0000313" key="1">
    <source>
        <dbReference type="EMBL" id="VBB26442.1"/>
    </source>
</evidence>
<protein>
    <submittedName>
        <fullName evidence="1">Uncharacterized protein</fullName>
    </submittedName>
</protein>
<evidence type="ECO:0000313" key="2">
    <source>
        <dbReference type="Proteomes" id="UP000276991"/>
    </source>
</evidence>
<dbReference type="AlphaFoldDB" id="A0A498RZT9"/>
<keyword evidence="2" id="KW-1185">Reference proteome</keyword>
<dbReference type="EMBL" id="UPTC01000105">
    <property type="protein sequence ID" value="VBB26442.1"/>
    <property type="molecule type" value="Genomic_DNA"/>
</dbReference>
<organism evidence="1 2">
    <name type="scientific">Acanthocheilonema viteae</name>
    <name type="common">Filarial nematode worm</name>
    <name type="synonym">Dipetalonema viteae</name>
    <dbReference type="NCBI Taxonomy" id="6277"/>
    <lineage>
        <taxon>Eukaryota</taxon>
        <taxon>Metazoa</taxon>
        <taxon>Ecdysozoa</taxon>
        <taxon>Nematoda</taxon>
        <taxon>Chromadorea</taxon>
        <taxon>Rhabditida</taxon>
        <taxon>Spirurina</taxon>
        <taxon>Spiruromorpha</taxon>
        <taxon>Filarioidea</taxon>
        <taxon>Onchocercidae</taxon>
        <taxon>Acanthocheilonema</taxon>
    </lineage>
</organism>
<proteinExistence type="predicted"/>
<gene>
    <name evidence="1" type="ORF">NAV_LOCUS1272</name>
</gene>
<dbReference type="Proteomes" id="UP000276991">
    <property type="component" value="Unassembled WGS sequence"/>
</dbReference>
<accession>A0A498RZT9</accession>
<sequence>MPRSKNLMNQSIDWHTVKVELRIEWSPEAVPEEINMRRWKQQMASMDERSVRVNGWRQNIGSSQEWTRPLT</sequence>
<name>A0A498RZT9_ACAVI</name>
<reference evidence="1 2" key="1">
    <citation type="submission" date="2018-08" db="EMBL/GenBank/DDBJ databases">
        <authorList>
            <person name="Laetsch R D."/>
            <person name="Stevens L."/>
            <person name="Kumar S."/>
            <person name="Blaxter L. M."/>
        </authorList>
    </citation>
    <scope>NUCLEOTIDE SEQUENCE [LARGE SCALE GENOMIC DNA]</scope>
</reference>